<feature type="domain" description="AFP-like" evidence="1">
    <location>
        <begin position="294"/>
        <end position="352"/>
    </location>
</feature>
<dbReference type="PANTHER" id="PTHR42966">
    <property type="entry name" value="N-ACETYLNEURAMINATE SYNTHASE"/>
    <property type="match status" value="1"/>
</dbReference>
<dbReference type="SUPFAM" id="SSF51569">
    <property type="entry name" value="Aldolase"/>
    <property type="match status" value="1"/>
</dbReference>
<dbReference type="InterPro" id="IPR057736">
    <property type="entry name" value="SAF_PseI/NeuA/NeuB"/>
</dbReference>
<dbReference type="InterPro" id="IPR013974">
    <property type="entry name" value="SAF"/>
</dbReference>
<dbReference type="EMBL" id="CP159373">
    <property type="protein sequence ID" value="XCN73777.1"/>
    <property type="molecule type" value="Genomic_DNA"/>
</dbReference>
<reference evidence="2" key="2">
    <citation type="submission" date="2024-06" db="EMBL/GenBank/DDBJ databases">
        <authorList>
            <person name="Plum-Jensen L.E."/>
            <person name="Schramm A."/>
            <person name="Marshall I.P.G."/>
        </authorList>
    </citation>
    <scope>NUCLEOTIDE SEQUENCE</scope>
    <source>
        <strain evidence="2">Rat1</strain>
    </source>
</reference>
<evidence type="ECO:0000313" key="2">
    <source>
        <dbReference type="EMBL" id="XCN73777.1"/>
    </source>
</evidence>
<dbReference type="PROSITE" id="PS50844">
    <property type="entry name" value="AFP_LIKE"/>
    <property type="match status" value="1"/>
</dbReference>
<name>A0AAU8LWW4_9BACT</name>
<accession>A0AAU8LWW4</accession>
<dbReference type="AlphaFoldDB" id="A0AAU8LWW4"/>
<dbReference type="SUPFAM" id="SSF51269">
    <property type="entry name" value="AFP III-like domain"/>
    <property type="match status" value="1"/>
</dbReference>
<dbReference type="Gene3D" id="3.20.20.70">
    <property type="entry name" value="Aldolase class I"/>
    <property type="match status" value="1"/>
</dbReference>
<protein>
    <submittedName>
        <fullName evidence="2">N-acetylneuraminate synthase family protein</fullName>
    </submittedName>
</protein>
<gene>
    <name evidence="2" type="ORF">Q3M24_03195</name>
</gene>
<dbReference type="InterPro" id="IPR036732">
    <property type="entry name" value="AFP_Neu5c_C_sf"/>
</dbReference>
<dbReference type="InterPro" id="IPR051690">
    <property type="entry name" value="PseI-like"/>
</dbReference>
<dbReference type="PANTHER" id="PTHR42966:SF1">
    <property type="entry name" value="SIALIC ACID SYNTHASE"/>
    <property type="match status" value="1"/>
</dbReference>
<dbReference type="Pfam" id="PF03102">
    <property type="entry name" value="NeuB"/>
    <property type="match status" value="1"/>
</dbReference>
<dbReference type="GO" id="GO:0047444">
    <property type="term" value="F:N-acylneuraminate-9-phosphate synthase activity"/>
    <property type="evidence" value="ECO:0007669"/>
    <property type="project" value="TreeGrafter"/>
</dbReference>
<dbReference type="CDD" id="cd11615">
    <property type="entry name" value="SAF_NeuB_like"/>
    <property type="match status" value="1"/>
</dbReference>
<dbReference type="InterPro" id="IPR013785">
    <property type="entry name" value="Aldolase_TIM"/>
</dbReference>
<proteinExistence type="predicted"/>
<dbReference type="Gene3D" id="3.90.1210.10">
    <property type="entry name" value="Antifreeze-like/N-acetylneuraminic acid synthase C-terminal domain"/>
    <property type="match status" value="1"/>
</dbReference>
<dbReference type="Pfam" id="PF08666">
    <property type="entry name" value="SAF"/>
    <property type="match status" value="1"/>
</dbReference>
<sequence>MKLTNIAGVPVSRKNPFLIVEAGVNHEGSMDTAFEMIEAAAEAGADMIKFQAYKAETIASTNSPAYWDQKKEPASSQYSLFKRYDSFGEKEYQQLAAYCEKKGILFLATPFDHNFVDLLDPLMPVYKIASADITNYPFLKKVAAKGKPVILSVGASYLSEVEEAVRVLRQGGVQQVALLHCVLQYPTLADNANLLTIPYLQDVFPDLTIGWSDHIKPELGCLSLVTAWMQGAEILEKHYTLDKSLLGNDHYHAMDPDDIRDFRARQFYIQGLWGKREKTVLDCEATPRKFARRSLVANKSIPAGVAITDEMLSVKRPGTGISPVNYEMLIGKKSRVDIAEDDILQWDMFFSE</sequence>
<dbReference type="SMART" id="SM00858">
    <property type="entry name" value="SAF"/>
    <property type="match status" value="1"/>
</dbReference>
<reference evidence="2" key="1">
    <citation type="journal article" date="2024" name="Syst. Appl. Microbiol.">
        <title>First single-strain enrichments of Electrothrix cable bacteria, description of E. aestuarii sp. nov. and E. rattekaaiensis sp. nov., and proposal of a cable bacteria taxonomy following the rules of the SeqCode.</title>
        <authorList>
            <person name="Plum-Jensen L.E."/>
            <person name="Schramm A."/>
            <person name="Marshall I.P.G."/>
        </authorList>
    </citation>
    <scope>NUCLEOTIDE SEQUENCE</scope>
    <source>
        <strain evidence="2">Rat1</strain>
    </source>
</reference>
<dbReference type="InterPro" id="IPR006190">
    <property type="entry name" value="SAF_AFP_Neu5Ac"/>
</dbReference>
<dbReference type="GO" id="GO:0016051">
    <property type="term" value="P:carbohydrate biosynthetic process"/>
    <property type="evidence" value="ECO:0007669"/>
    <property type="project" value="InterPro"/>
</dbReference>
<dbReference type="KEGG" id="eaj:Q3M24_03195"/>
<organism evidence="2">
    <name type="scientific">Candidatus Electrothrix aestuarii</name>
    <dbReference type="NCBI Taxonomy" id="3062594"/>
    <lineage>
        <taxon>Bacteria</taxon>
        <taxon>Pseudomonadati</taxon>
        <taxon>Thermodesulfobacteriota</taxon>
        <taxon>Desulfobulbia</taxon>
        <taxon>Desulfobulbales</taxon>
        <taxon>Desulfobulbaceae</taxon>
        <taxon>Candidatus Electrothrix</taxon>
    </lineage>
</organism>
<dbReference type="InterPro" id="IPR013132">
    <property type="entry name" value="PseI/NeuA/B-like_N"/>
</dbReference>
<evidence type="ECO:0000259" key="1">
    <source>
        <dbReference type="PROSITE" id="PS50844"/>
    </source>
</evidence>